<reference evidence="2 3" key="1">
    <citation type="submission" date="2018-11" db="EMBL/GenBank/DDBJ databases">
        <title>Genome assembly of Steccherinum ochraceum LE-BIN_3174, the white-rot fungus of the Steccherinaceae family (The Residual Polyporoid clade, Polyporales, Basidiomycota).</title>
        <authorList>
            <person name="Fedorova T.V."/>
            <person name="Glazunova O.A."/>
            <person name="Landesman E.O."/>
            <person name="Moiseenko K.V."/>
            <person name="Psurtseva N.V."/>
            <person name="Savinova O.S."/>
            <person name="Shakhova N.V."/>
            <person name="Tyazhelova T.V."/>
            <person name="Vasina D.V."/>
        </authorList>
    </citation>
    <scope>NUCLEOTIDE SEQUENCE [LARGE SCALE GENOMIC DNA]</scope>
    <source>
        <strain evidence="2 3">LE-BIN_3174</strain>
    </source>
</reference>
<proteinExistence type="predicted"/>
<accession>A0A4R0RFF1</accession>
<sequence length="562" mass="63467">MHRIFYISELVNLIVQHVAARETCHDRNSPGYGHRAVKRPSVRTLRTLGQVARVFREPCLDAKWYHHSGISELLWMVDAIEVVPKDDHDGFFKDHYVTRQLTIQDIPKIQFYSKRIHQMNVSSFNSLRDDRRGGRPREPTETLLNYGPPTLLFPRVHFISYHAALFAEVNFVLNNTGDTLTEMIGNTLGALPPKFLMMAERRRSDLTLLMASAADQESGEFSLGQSLNVILPDARRLVELRVDDDVSHHLNLWDAVAPIPTLRKLSIKSHTNANLLTFGPSCSVTYNNITDLHLQCRSPQAVCAHLQNVVFATLTTLHVHLLSDMNAGISNTEAPVLLSAVSRACADSPLMSLKIYGFESPIDDTPPRLEILGVEHLRPFMKYKLRSLDLSMRWSWTLEGTHLEELATAWGNDIETLKLDPDGFWPDFTNPAASVITLQMLEQFAYSCPGLRILGIPFDPHLSNFVWSDDFCVDLPGHSHLEMLWVGEAPLIADAAPEMAMYLSSVFQKLETVKASMKGLARGQGGTYFEQWQMVSKMLPALHKARRQEQVASFAHEHGQSW</sequence>
<feature type="signal peptide" evidence="1">
    <location>
        <begin position="1"/>
        <end position="20"/>
    </location>
</feature>
<evidence type="ECO:0000313" key="3">
    <source>
        <dbReference type="Proteomes" id="UP000292702"/>
    </source>
</evidence>
<organism evidence="2 3">
    <name type="scientific">Steccherinum ochraceum</name>
    <dbReference type="NCBI Taxonomy" id="92696"/>
    <lineage>
        <taxon>Eukaryota</taxon>
        <taxon>Fungi</taxon>
        <taxon>Dikarya</taxon>
        <taxon>Basidiomycota</taxon>
        <taxon>Agaricomycotina</taxon>
        <taxon>Agaricomycetes</taxon>
        <taxon>Polyporales</taxon>
        <taxon>Steccherinaceae</taxon>
        <taxon>Steccherinum</taxon>
    </lineage>
</organism>
<keyword evidence="3" id="KW-1185">Reference proteome</keyword>
<dbReference type="InterPro" id="IPR032675">
    <property type="entry name" value="LRR_dom_sf"/>
</dbReference>
<dbReference type="Gene3D" id="3.80.10.10">
    <property type="entry name" value="Ribonuclease Inhibitor"/>
    <property type="match status" value="1"/>
</dbReference>
<evidence type="ECO:0008006" key="4">
    <source>
        <dbReference type="Google" id="ProtNLM"/>
    </source>
</evidence>
<name>A0A4R0RFF1_9APHY</name>
<feature type="chain" id="PRO_5020723560" description="F-box domain-containing protein" evidence="1">
    <location>
        <begin position="21"/>
        <end position="562"/>
    </location>
</feature>
<gene>
    <name evidence="2" type="ORF">EIP91_002667</name>
</gene>
<dbReference type="Proteomes" id="UP000292702">
    <property type="component" value="Unassembled WGS sequence"/>
</dbReference>
<evidence type="ECO:0000313" key="2">
    <source>
        <dbReference type="EMBL" id="TCD65453.1"/>
    </source>
</evidence>
<dbReference type="EMBL" id="RWJN01000180">
    <property type="protein sequence ID" value="TCD65453.1"/>
    <property type="molecule type" value="Genomic_DNA"/>
</dbReference>
<keyword evidence="1" id="KW-0732">Signal</keyword>
<comment type="caution">
    <text evidence="2">The sequence shown here is derived from an EMBL/GenBank/DDBJ whole genome shotgun (WGS) entry which is preliminary data.</text>
</comment>
<protein>
    <recommendedName>
        <fullName evidence="4">F-box domain-containing protein</fullName>
    </recommendedName>
</protein>
<evidence type="ECO:0000256" key="1">
    <source>
        <dbReference type="SAM" id="SignalP"/>
    </source>
</evidence>
<dbReference type="AlphaFoldDB" id="A0A4R0RFF1"/>